<dbReference type="AlphaFoldDB" id="A0A1I3PZI3"/>
<dbReference type="InterPro" id="IPR051677">
    <property type="entry name" value="AfsR-DnrI-RedD_regulator"/>
</dbReference>
<organism evidence="7 8">
    <name type="scientific">Amycolatopsis sacchari</name>
    <dbReference type="NCBI Taxonomy" id="115433"/>
    <lineage>
        <taxon>Bacteria</taxon>
        <taxon>Bacillati</taxon>
        <taxon>Actinomycetota</taxon>
        <taxon>Actinomycetes</taxon>
        <taxon>Pseudonocardiales</taxon>
        <taxon>Pseudonocardiaceae</taxon>
        <taxon>Amycolatopsis</taxon>
    </lineage>
</organism>
<dbReference type="GO" id="GO:0006355">
    <property type="term" value="P:regulation of DNA-templated transcription"/>
    <property type="evidence" value="ECO:0007669"/>
    <property type="project" value="InterPro"/>
</dbReference>
<proteinExistence type="inferred from homology"/>
<dbReference type="SMART" id="SM01043">
    <property type="entry name" value="BTAD"/>
    <property type="match status" value="1"/>
</dbReference>
<evidence type="ECO:0000259" key="6">
    <source>
        <dbReference type="PROSITE" id="PS51755"/>
    </source>
</evidence>
<reference evidence="7 8" key="1">
    <citation type="submission" date="2016-10" db="EMBL/GenBank/DDBJ databases">
        <authorList>
            <person name="de Groot N.N."/>
        </authorList>
    </citation>
    <scope>NUCLEOTIDE SEQUENCE [LARGE SCALE GENOMIC DNA]</scope>
    <source>
        <strain evidence="7 8">DSM 44468</strain>
    </source>
</reference>
<dbReference type="Gene3D" id="1.25.40.10">
    <property type="entry name" value="Tetratricopeptide repeat domain"/>
    <property type="match status" value="1"/>
</dbReference>
<dbReference type="Pfam" id="PF13191">
    <property type="entry name" value="AAA_16"/>
    <property type="match status" value="1"/>
</dbReference>
<keyword evidence="4" id="KW-0804">Transcription</keyword>
<evidence type="ECO:0000313" key="7">
    <source>
        <dbReference type="EMBL" id="SFJ26306.1"/>
    </source>
</evidence>
<keyword evidence="8" id="KW-1185">Reference proteome</keyword>
<feature type="DNA-binding region" description="OmpR/PhoB-type" evidence="5">
    <location>
        <begin position="1"/>
        <end position="98"/>
    </location>
</feature>
<name>A0A1I3PZI3_9PSEU</name>
<dbReference type="PANTHER" id="PTHR35807:SF1">
    <property type="entry name" value="TRANSCRIPTIONAL REGULATOR REDD"/>
    <property type="match status" value="1"/>
</dbReference>
<evidence type="ECO:0000256" key="3">
    <source>
        <dbReference type="ARBA" id="ARBA00023125"/>
    </source>
</evidence>
<dbReference type="Pfam" id="PF03704">
    <property type="entry name" value="BTAD"/>
    <property type="match status" value="1"/>
</dbReference>
<dbReference type="SMART" id="SM00862">
    <property type="entry name" value="Trans_reg_C"/>
    <property type="match status" value="1"/>
</dbReference>
<dbReference type="InterPro" id="IPR027417">
    <property type="entry name" value="P-loop_NTPase"/>
</dbReference>
<dbReference type="FunFam" id="1.25.40.10:FF:000222">
    <property type="entry name" value="SARP family transcriptional regulator"/>
    <property type="match status" value="1"/>
</dbReference>
<evidence type="ECO:0000256" key="4">
    <source>
        <dbReference type="ARBA" id="ARBA00023163"/>
    </source>
</evidence>
<dbReference type="InterPro" id="IPR001867">
    <property type="entry name" value="OmpR/PhoB-type_DNA-bd"/>
</dbReference>
<dbReference type="Gene3D" id="1.10.10.10">
    <property type="entry name" value="Winged helix-like DNA-binding domain superfamily/Winged helix DNA-binding domain"/>
    <property type="match status" value="1"/>
</dbReference>
<evidence type="ECO:0000256" key="1">
    <source>
        <dbReference type="ARBA" id="ARBA00005820"/>
    </source>
</evidence>
<dbReference type="SUPFAM" id="SSF46894">
    <property type="entry name" value="C-terminal effector domain of the bipartite response regulators"/>
    <property type="match status" value="1"/>
</dbReference>
<dbReference type="EMBL" id="FORP01000004">
    <property type="protein sequence ID" value="SFJ26306.1"/>
    <property type="molecule type" value="Genomic_DNA"/>
</dbReference>
<dbReference type="InterPro" id="IPR005158">
    <property type="entry name" value="BTAD"/>
</dbReference>
<keyword evidence="3 5" id="KW-0238">DNA-binding</keyword>
<dbReference type="PANTHER" id="PTHR35807">
    <property type="entry name" value="TRANSCRIPTIONAL REGULATOR REDD-RELATED"/>
    <property type="match status" value="1"/>
</dbReference>
<keyword evidence="2" id="KW-0805">Transcription regulation</keyword>
<dbReference type="CDD" id="cd15831">
    <property type="entry name" value="BTAD"/>
    <property type="match status" value="1"/>
</dbReference>
<evidence type="ECO:0000313" key="8">
    <source>
        <dbReference type="Proteomes" id="UP000199025"/>
    </source>
</evidence>
<dbReference type="SUPFAM" id="SSF48452">
    <property type="entry name" value="TPR-like"/>
    <property type="match status" value="1"/>
</dbReference>
<accession>A0A1I3PZI3</accession>
<dbReference type="Proteomes" id="UP000199025">
    <property type="component" value="Unassembled WGS sequence"/>
</dbReference>
<dbReference type="PROSITE" id="PS51755">
    <property type="entry name" value="OMPR_PHOB"/>
    <property type="match status" value="1"/>
</dbReference>
<dbReference type="GO" id="GO:0000160">
    <property type="term" value="P:phosphorelay signal transduction system"/>
    <property type="evidence" value="ECO:0007669"/>
    <property type="project" value="InterPro"/>
</dbReference>
<evidence type="ECO:0000256" key="2">
    <source>
        <dbReference type="ARBA" id="ARBA00023015"/>
    </source>
</evidence>
<dbReference type="InterPro" id="IPR016032">
    <property type="entry name" value="Sig_transdc_resp-reg_C-effctor"/>
</dbReference>
<dbReference type="Gene3D" id="3.40.50.300">
    <property type="entry name" value="P-loop containing nucleotide triphosphate hydrolases"/>
    <property type="match status" value="1"/>
</dbReference>
<dbReference type="SUPFAM" id="SSF52540">
    <property type="entry name" value="P-loop containing nucleoside triphosphate hydrolases"/>
    <property type="match status" value="1"/>
</dbReference>
<feature type="domain" description="OmpR/PhoB-type" evidence="6">
    <location>
        <begin position="1"/>
        <end position="98"/>
    </location>
</feature>
<dbReference type="Pfam" id="PF00486">
    <property type="entry name" value="Trans_reg_C"/>
    <property type="match status" value="1"/>
</dbReference>
<dbReference type="InterPro" id="IPR011990">
    <property type="entry name" value="TPR-like_helical_dom_sf"/>
</dbReference>
<evidence type="ECO:0000256" key="5">
    <source>
        <dbReference type="PROSITE-ProRule" id="PRU01091"/>
    </source>
</evidence>
<dbReference type="STRING" id="115433.SAMN05421835_10490"/>
<dbReference type="InterPro" id="IPR041664">
    <property type="entry name" value="AAA_16"/>
</dbReference>
<gene>
    <name evidence="7" type="ORF">SAMN05421835_10490</name>
</gene>
<protein>
    <submittedName>
        <fullName evidence="7">DNA-binding transcriptional activator of the SARP family</fullName>
    </submittedName>
</protein>
<dbReference type="InterPro" id="IPR036388">
    <property type="entry name" value="WH-like_DNA-bd_sf"/>
</dbReference>
<comment type="similarity">
    <text evidence="1">Belongs to the AfsR/DnrI/RedD regulatory family.</text>
</comment>
<sequence length="1052" mass="112126">MAVRFGVLGPLVAQDARGPVELKGPRHRAVLARLLVARGRVVPAARLVDDLWEDPPDGAQAALQTFVSALRRALEPDRAPRAPARLLVTEGPGYALRAEPDAVDAWRFEDAVSATADLLAAGRADAALARVDEALALWRGPAYAEVDGFPWARAEIARLDELRLLAGERRAEALLALGRAAEAVPDLEGHTEAHPWREEGWRLFALALYRAGRQGDALAALRRARKVLADELGVDPGPALRGLEADVLAQAPRLTPTRPVPALVGRGEELDRLLDAAATAATRGRLGLVLLSGEAGAGKTALAEAAAARLSAQGWTTAWGGNPEHEGVPAGWAWTRILDTLEGPGPESEAGADPVTARFRWHRAVGAHLARTARQAPLLLVLDDVHWAGEETLALLAAVVTEPVPAPVLVVAAYRTTEVSPELAEFLGRVARTEPVRLYLGGLPQTAVPDLVRDATGLVVDEETAAVLHRRSAGNPFFLRELARLLDAEGTDGLAAVPPGVRDLVRYRAGKLPEDVGRTLRMAAVAGTQVDPCVLSAAAGQDVLDALETAMAQGFLTEELRFSHDLVRDALYQDVSPVRRARWHARIGEAIERLRPGDVEALAHHFLLAGSDRAAGYARAAAEQAEARFAPHEAVRLWRAALDAHDRSGSDDVRTRLELVMGLVRALPFTGELGQARRYREEAVTLAERLGDPVFTARVIGAFDVPAIWTEHDDPALAARLAAVAERTLEALPPEETAARGRLLATLVLELRNTGGARADEAAREAEEIARRLDDPPLLAFALNARFMRSFGTAGLAPERRRIGEELLELVIRHGMVTFEVLARLVLVQAHAALAGFAVADEHAAVADRLAADYRLPLVAPFTRWYRALRTAVTGEPAEAAYRDAADGLAGTEMSGVDNGIGAFALLCHRISQGRLPEDGEFGGYAPWCRPLVLLGAGREGEARAALAAVPPSPRDLLYEARTCLHAVAAVELGGELSTLYGELLPAAAELAGAGSGMLTLRPVAHYLGDLATALGRPDEAAGHYRQAAAVAARAGAPHWAAAARTGYRPLS</sequence>
<dbReference type="GO" id="GO:0003677">
    <property type="term" value="F:DNA binding"/>
    <property type="evidence" value="ECO:0007669"/>
    <property type="project" value="UniProtKB-UniRule"/>
</dbReference>